<name>A0A4V5ZYW0_STECR</name>
<dbReference type="InterPro" id="IPR002347">
    <property type="entry name" value="SDR_fam"/>
</dbReference>
<proteinExistence type="predicted"/>
<keyword evidence="3" id="KW-1185">Reference proteome</keyword>
<dbReference type="InterPro" id="IPR036291">
    <property type="entry name" value="NAD(P)-bd_dom_sf"/>
</dbReference>
<protein>
    <submittedName>
        <fullName evidence="2">Uncharacterized protein</fullName>
    </submittedName>
</protein>
<evidence type="ECO:0000256" key="1">
    <source>
        <dbReference type="SAM" id="Phobius"/>
    </source>
</evidence>
<keyword evidence="1" id="KW-0472">Membrane</keyword>
<keyword evidence="1" id="KW-1133">Transmembrane helix</keyword>
<organism evidence="2 3">
    <name type="scientific">Steinernema carpocapsae</name>
    <name type="common">Entomopathogenic nematode</name>
    <dbReference type="NCBI Taxonomy" id="34508"/>
    <lineage>
        <taxon>Eukaryota</taxon>
        <taxon>Metazoa</taxon>
        <taxon>Ecdysozoa</taxon>
        <taxon>Nematoda</taxon>
        <taxon>Chromadorea</taxon>
        <taxon>Rhabditida</taxon>
        <taxon>Tylenchina</taxon>
        <taxon>Panagrolaimomorpha</taxon>
        <taxon>Strongyloidoidea</taxon>
        <taxon>Steinernematidae</taxon>
        <taxon>Steinernema</taxon>
    </lineage>
</organism>
<reference evidence="2 3" key="1">
    <citation type="journal article" date="2015" name="Genome Biol.">
        <title>Comparative genomics of Steinernema reveals deeply conserved gene regulatory networks.</title>
        <authorList>
            <person name="Dillman A.R."/>
            <person name="Macchietto M."/>
            <person name="Porter C.F."/>
            <person name="Rogers A."/>
            <person name="Williams B."/>
            <person name="Antoshechkin I."/>
            <person name="Lee M.M."/>
            <person name="Goodwin Z."/>
            <person name="Lu X."/>
            <person name="Lewis E.E."/>
            <person name="Goodrich-Blair H."/>
            <person name="Stock S.P."/>
            <person name="Adams B.J."/>
            <person name="Sternberg P.W."/>
            <person name="Mortazavi A."/>
        </authorList>
    </citation>
    <scope>NUCLEOTIDE SEQUENCE [LARGE SCALE GENOMIC DNA]</scope>
    <source>
        <strain evidence="2 3">ALL</strain>
    </source>
</reference>
<reference evidence="2 3" key="2">
    <citation type="journal article" date="2019" name="G3 (Bethesda)">
        <title>Hybrid Assembly of the Genome of the Entomopathogenic Nematode Steinernema carpocapsae Identifies the X-Chromosome.</title>
        <authorList>
            <person name="Serra L."/>
            <person name="Macchietto M."/>
            <person name="Macias-Munoz A."/>
            <person name="McGill C.J."/>
            <person name="Rodriguez I.M."/>
            <person name="Rodriguez B."/>
            <person name="Murad R."/>
            <person name="Mortazavi A."/>
        </authorList>
    </citation>
    <scope>NUCLEOTIDE SEQUENCE [LARGE SCALE GENOMIC DNA]</scope>
    <source>
        <strain evidence="2 3">ALL</strain>
    </source>
</reference>
<gene>
    <name evidence="2" type="ORF">L596_025712</name>
</gene>
<dbReference type="OrthoDB" id="1669814at2759"/>
<sequence>MDADTSSLLSQKESDCLAYSGPTRDVALGRPGALRGMANAVSFLASYEAAFVCGTALLVDGGMKLGRD</sequence>
<dbReference type="Pfam" id="PF13561">
    <property type="entry name" value="adh_short_C2"/>
    <property type="match status" value="1"/>
</dbReference>
<dbReference type="AlphaFoldDB" id="A0A4V5ZYW0"/>
<feature type="transmembrane region" description="Helical" evidence="1">
    <location>
        <begin position="40"/>
        <end position="59"/>
    </location>
</feature>
<evidence type="ECO:0000313" key="3">
    <source>
        <dbReference type="Proteomes" id="UP000298663"/>
    </source>
</evidence>
<dbReference type="Proteomes" id="UP000298663">
    <property type="component" value="Unassembled WGS sequence"/>
</dbReference>
<keyword evidence="1" id="KW-0812">Transmembrane</keyword>
<dbReference type="SUPFAM" id="SSF51735">
    <property type="entry name" value="NAD(P)-binding Rossmann-fold domains"/>
    <property type="match status" value="1"/>
</dbReference>
<evidence type="ECO:0000313" key="2">
    <source>
        <dbReference type="EMBL" id="TKR65285.1"/>
    </source>
</evidence>
<dbReference type="Gene3D" id="3.40.50.720">
    <property type="entry name" value="NAD(P)-binding Rossmann-like Domain"/>
    <property type="match status" value="1"/>
</dbReference>
<comment type="caution">
    <text evidence="2">The sequence shown here is derived from an EMBL/GenBank/DDBJ whole genome shotgun (WGS) entry which is preliminary data.</text>
</comment>
<dbReference type="EMBL" id="AZBU02000009">
    <property type="protein sequence ID" value="TKR65285.1"/>
    <property type="molecule type" value="Genomic_DNA"/>
</dbReference>
<accession>A0A4V5ZYW0</accession>